<reference evidence="2 3" key="1">
    <citation type="journal article" date="2020" name="ISME J.">
        <title>Comparative genomics reveals insights into cyanobacterial evolution and habitat adaptation.</title>
        <authorList>
            <person name="Chen M.Y."/>
            <person name="Teng W.K."/>
            <person name="Zhao L."/>
            <person name="Hu C.X."/>
            <person name="Zhou Y.K."/>
            <person name="Han B.P."/>
            <person name="Song L.R."/>
            <person name="Shu W.S."/>
        </authorList>
    </citation>
    <scope>NUCLEOTIDE SEQUENCE [LARGE SCALE GENOMIC DNA]</scope>
    <source>
        <strain evidence="2 3">FACHB-362</strain>
    </source>
</reference>
<proteinExistence type="inferred from homology"/>
<gene>
    <name evidence="2" type="ORF">H6G68_15980</name>
</gene>
<dbReference type="EMBL" id="JACJTQ010000024">
    <property type="protein sequence ID" value="MBD2693232.1"/>
    <property type="molecule type" value="Genomic_DNA"/>
</dbReference>
<name>A0ABR8J6D1_9NOST</name>
<accession>A0ABR8J6D1</accession>
<evidence type="ECO:0000313" key="2">
    <source>
        <dbReference type="EMBL" id="MBD2693232.1"/>
    </source>
</evidence>
<sequence length="81" mass="9431">MSVVIPNEILTTTRMNEEEMKREIAIMLFQKEKLTLAQASRFAGMNRIAFQHLLASHQIPVHYGVEDFEQDIKNLQEMGRL</sequence>
<comment type="similarity">
    <text evidence="1">Belongs to the UPF0175 family.</text>
</comment>
<dbReference type="PANTHER" id="PTHR37525">
    <property type="entry name" value="UPF0175 PROTEIN SSL1255"/>
    <property type="match status" value="1"/>
</dbReference>
<organism evidence="2 3">
    <name type="scientific">Anabaena catenula FACHB-362</name>
    <dbReference type="NCBI Taxonomy" id="2692877"/>
    <lineage>
        <taxon>Bacteria</taxon>
        <taxon>Bacillati</taxon>
        <taxon>Cyanobacteriota</taxon>
        <taxon>Cyanophyceae</taxon>
        <taxon>Nostocales</taxon>
        <taxon>Nostocaceae</taxon>
        <taxon>Anabaena</taxon>
    </lineage>
</organism>
<dbReference type="Proteomes" id="UP000660381">
    <property type="component" value="Unassembled WGS sequence"/>
</dbReference>
<evidence type="ECO:0000313" key="3">
    <source>
        <dbReference type="Proteomes" id="UP000660381"/>
    </source>
</evidence>
<comment type="caution">
    <text evidence="2">The sequence shown here is derived from an EMBL/GenBank/DDBJ whole genome shotgun (WGS) entry which is preliminary data.</text>
</comment>
<dbReference type="PANTHER" id="PTHR37525:SF1">
    <property type="entry name" value="UPF0175 PROTEIN SSL1255"/>
    <property type="match status" value="1"/>
</dbReference>
<dbReference type="InterPro" id="IPR005368">
    <property type="entry name" value="UPF0175"/>
</dbReference>
<keyword evidence="3" id="KW-1185">Reference proteome</keyword>
<dbReference type="Pfam" id="PF03683">
    <property type="entry name" value="UPF0175"/>
    <property type="match status" value="1"/>
</dbReference>
<protein>
    <submittedName>
        <fullName evidence="2">UPF0175 family protein</fullName>
    </submittedName>
</protein>
<evidence type="ECO:0000256" key="1">
    <source>
        <dbReference type="ARBA" id="ARBA00005651"/>
    </source>
</evidence>
<dbReference type="InterPro" id="IPR052264">
    <property type="entry name" value="UPF0175_domain"/>
</dbReference>
<dbReference type="RefSeq" id="WP_190907529.1">
    <property type="nucleotide sequence ID" value="NZ_JACJTQ010000024.1"/>
</dbReference>